<organism evidence="3 4">
    <name type="scientific">Funneliformis geosporum</name>
    <dbReference type="NCBI Taxonomy" id="1117311"/>
    <lineage>
        <taxon>Eukaryota</taxon>
        <taxon>Fungi</taxon>
        <taxon>Fungi incertae sedis</taxon>
        <taxon>Mucoromycota</taxon>
        <taxon>Glomeromycotina</taxon>
        <taxon>Glomeromycetes</taxon>
        <taxon>Glomerales</taxon>
        <taxon>Glomeraceae</taxon>
        <taxon>Funneliformis</taxon>
    </lineage>
</organism>
<dbReference type="Pfam" id="PF25431">
    <property type="entry name" value="zf-C17orf113"/>
    <property type="match status" value="1"/>
</dbReference>
<evidence type="ECO:0000259" key="2">
    <source>
        <dbReference type="Pfam" id="PF25431"/>
    </source>
</evidence>
<evidence type="ECO:0000313" key="3">
    <source>
        <dbReference type="EMBL" id="CAI2195065.1"/>
    </source>
</evidence>
<dbReference type="AlphaFoldDB" id="A0A9W4T6S4"/>
<feature type="compositionally biased region" description="Polar residues" evidence="1">
    <location>
        <begin position="1"/>
        <end position="11"/>
    </location>
</feature>
<dbReference type="Proteomes" id="UP001153678">
    <property type="component" value="Unassembled WGS sequence"/>
</dbReference>
<feature type="non-terminal residue" evidence="3">
    <location>
        <position position="149"/>
    </location>
</feature>
<dbReference type="InterPro" id="IPR057456">
    <property type="entry name" value="Znf_C17orf113"/>
</dbReference>
<feature type="region of interest" description="Disordered" evidence="1">
    <location>
        <begin position="1"/>
        <end position="20"/>
    </location>
</feature>
<reference evidence="3" key="1">
    <citation type="submission" date="2022-08" db="EMBL/GenBank/DDBJ databases">
        <authorList>
            <person name="Kallberg Y."/>
            <person name="Tangrot J."/>
            <person name="Rosling A."/>
        </authorList>
    </citation>
    <scope>NUCLEOTIDE SEQUENCE</scope>
    <source>
        <strain evidence="3">Wild A</strain>
    </source>
</reference>
<evidence type="ECO:0000313" key="4">
    <source>
        <dbReference type="Proteomes" id="UP001153678"/>
    </source>
</evidence>
<evidence type="ECO:0000256" key="1">
    <source>
        <dbReference type="SAM" id="MobiDB-lite"/>
    </source>
</evidence>
<accession>A0A9W4T6S4</accession>
<comment type="caution">
    <text evidence="3">The sequence shown here is derived from an EMBL/GenBank/DDBJ whole genome shotgun (WGS) entry which is preliminary data.</text>
</comment>
<feature type="non-terminal residue" evidence="3">
    <location>
        <position position="1"/>
    </location>
</feature>
<gene>
    <name evidence="3" type="ORF">FWILDA_LOCUS16890</name>
</gene>
<protein>
    <submittedName>
        <fullName evidence="3">13039_t:CDS:1</fullName>
    </submittedName>
</protein>
<keyword evidence="4" id="KW-1185">Reference proteome</keyword>
<dbReference type="OrthoDB" id="2400705at2759"/>
<sequence length="149" mass="17441">KFLGHSRQSSETFKRKPNSATDGKYHNIDEKVFMFCTWCKKAGYNNQFAKGCNTYKKDLIDRHQINIDKEKIINQMKCVYFAAKNNLSLNLYPDLCNLVLNSNKNTSLIQPHLLQFPSLSSLQLSVDIPPYRSYYTSKYTRKFKKAIFH</sequence>
<feature type="domain" description="C17orf113 probable zinc finger" evidence="2">
    <location>
        <begin position="25"/>
        <end position="64"/>
    </location>
</feature>
<proteinExistence type="predicted"/>
<name>A0A9W4T6S4_9GLOM</name>
<dbReference type="EMBL" id="CAMKVN010011859">
    <property type="protein sequence ID" value="CAI2195065.1"/>
    <property type="molecule type" value="Genomic_DNA"/>
</dbReference>